<keyword evidence="11" id="KW-1185">Reference proteome</keyword>
<dbReference type="InterPro" id="IPR001128">
    <property type="entry name" value="Cyt_P450"/>
</dbReference>
<evidence type="ECO:0000256" key="7">
    <source>
        <dbReference type="ARBA" id="ARBA00023033"/>
    </source>
</evidence>
<evidence type="ECO:0000256" key="1">
    <source>
        <dbReference type="ARBA" id="ARBA00001971"/>
    </source>
</evidence>
<keyword evidence="7 9" id="KW-0503">Monooxygenase</keyword>
<evidence type="ECO:0000256" key="9">
    <source>
        <dbReference type="RuleBase" id="RU000461"/>
    </source>
</evidence>
<evidence type="ECO:0000256" key="8">
    <source>
        <dbReference type="PIRSR" id="PIRSR602401-1"/>
    </source>
</evidence>
<reference evidence="10 11" key="1">
    <citation type="submission" date="2019-04" db="EMBL/GenBank/DDBJ databases">
        <title>Friends and foes A comparative genomics study of 23 Aspergillus species from section Flavi.</title>
        <authorList>
            <consortium name="DOE Joint Genome Institute"/>
            <person name="Kjaerbolling I."/>
            <person name="Vesth T."/>
            <person name="Frisvad J.C."/>
            <person name="Nybo J.L."/>
            <person name="Theobald S."/>
            <person name="Kildgaard S."/>
            <person name="Isbrandt T."/>
            <person name="Kuo A."/>
            <person name="Sato A."/>
            <person name="Lyhne E.K."/>
            <person name="Kogle M.E."/>
            <person name="Wiebenga A."/>
            <person name="Kun R.S."/>
            <person name="Lubbers R.J."/>
            <person name="Makela M.R."/>
            <person name="Barry K."/>
            <person name="Chovatia M."/>
            <person name="Clum A."/>
            <person name="Daum C."/>
            <person name="Haridas S."/>
            <person name="He G."/>
            <person name="LaButti K."/>
            <person name="Lipzen A."/>
            <person name="Mondo S."/>
            <person name="Riley R."/>
            <person name="Salamov A."/>
            <person name="Simmons B.A."/>
            <person name="Magnuson J.K."/>
            <person name="Henrissat B."/>
            <person name="Mortensen U.H."/>
            <person name="Larsen T.O."/>
            <person name="Devries R.P."/>
            <person name="Grigoriev I.V."/>
            <person name="Machida M."/>
            <person name="Baker S.E."/>
            <person name="Andersen M.R."/>
        </authorList>
    </citation>
    <scope>NUCLEOTIDE SEQUENCE [LARGE SCALE GENOMIC DNA]</scope>
    <source>
        <strain evidence="10 11">CBS 117625</strain>
    </source>
</reference>
<protein>
    <submittedName>
        <fullName evidence="10">Cytochrome P450</fullName>
    </submittedName>
</protein>
<keyword evidence="3 8" id="KW-0349">Heme</keyword>
<comment type="cofactor">
    <cofactor evidence="1 8">
        <name>heme</name>
        <dbReference type="ChEBI" id="CHEBI:30413"/>
    </cofactor>
</comment>
<dbReference type="InterPro" id="IPR050121">
    <property type="entry name" value="Cytochrome_P450_monoxygenase"/>
</dbReference>
<dbReference type="RefSeq" id="XP_031910504.1">
    <property type="nucleotide sequence ID" value="XM_032062696.1"/>
</dbReference>
<keyword evidence="5 9" id="KW-0560">Oxidoreductase</keyword>
<evidence type="ECO:0000256" key="6">
    <source>
        <dbReference type="ARBA" id="ARBA00023004"/>
    </source>
</evidence>
<dbReference type="GO" id="GO:0016705">
    <property type="term" value="F:oxidoreductase activity, acting on paired donors, with incorporation or reduction of molecular oxygen"/>
    <property type="evidence" value="ECO:0007669"/>
    <property type="project" value="InterPro"/>
</dbReference>
<dbReference type="CDD" id="cd11058">
    <property type="entry name" value="CYP60B-like"/>
    <property type="match status" value="1"/>
</dbReference>
<dbReference type="Gene3D" id="1.10.630.10">
    <property type="entry name" value="Cytochrome P450"/>
    <property type="match status" value="1"/>
</dbReference>
<comment type="similarity">
    <text evidence="2 9">Belongs to the cytochrome P450 family.</text>
</comment>
<name>A0A5N6SL67_ASPPS</name>
<evidence type="ECO:0000256" key="5">
    <source>
        <dbReference type="ARBA" id="ARBA00023002"/>
    </source>
</evidence>
<evidence type="ECO:0000313" key="10">
    <source>
        <dbReference type="EMBL" id="KAE8134441.1"/>
    </source>
</evidence>
<feature type="binding site" description="axial binding residue" evidence="8">
    <location>
        <position position="434"/>
    </location>
    <ligand>
        <name>heme</name>
        <dbReference type="ChEBI" id="CHEBI:30413"/>
    </ligand>
    <ligandPart>
        <name>Fe</name>
        <dbReference type="ChEBI" id="CHEBI:18248"/>
    </ligandPart>
</feature>
<keyword evidence="6 8" id="KW-0408">Iron</keyword>
<evidence type="ECO:0000313" key="11">
    <source>
        <dbReference type="Proteomes" id="UP000325672"/>
    </source>
</evidence>
<keyword evidence="4 8" id="KW-0479">Metal-binding</keyword>
<accession>A0A5N6SL67</accession>
<dbReference type="SUPFAM" id="SSF48264">
    <property type="entry name" value="Cytochrome P450"/>
    <property type="match status" value="1"/>
</dbReference>
<dbReference type="GO" id="GO:0020037">
    <property type="term" value="F:heme binding"/>
    <property type="evidence" value="ECO:0007669"/>
    <property type="project" value="InterPro"/>
</dbReference>
<dbReference type="InterPro" id="IPR036396">
    <property type="entry name" value="Cyt_P450_sf"/>
</dbReference>
<dbReference type="Proteomes" id="UP000325672">
    <property type="component" value="Unassembled WGS sequence"/>
</dbReference>
<dbReference type="EMBL" id="ML743604">
    <property type="protein sequence ID" value="KAE8134441.1"/>
    <property type="molecule type" value="Genomic_DNA"/>
</dbReference>
<dbReference type="PANTHER" id="PTHR24305">
    <property type="entry name" value="CYTOCHROME P450"/>
    <property type="match status" value="1"/>
</dbReference>
<dbReference type="PANTHER" id="PTHR24305:SF210">
    <property type="entry name" value="CYTOCHROME P450 MONOOXYGENASE ASQL-RELATED"/>
    <property type="match status" value="1"/>
</dbReference>
<gene>
    <name evidence="10" type="ORF">BDV38DRAFT_295375</name>
</gene>
<dbReference type="GO" id="GO:0005506">
    <property type="term" value="F:iron ion binding"/>
    <property type="evidence" value="ECO:0007669"/>
    <property type="project" value="InterPro"/>
</dbReference>
<dbReference type="PRINTS" id="PR00385">
    <property type="entry name" value="P450"/>
</dbReference>
<dbReference type="AlphaFoldDB" id="A0A5N6SL67"/>
<proteinExistence type="inferred from homology"/>
<dbReference type="GO" id="GO:0004497">
    <property type="term" value="F:monooxygenase activity"/>
    <property type="evidence" value="ECO:0007669"/>
    <property type="project" value="UniProtKB-KW"/>
</dbReference>
<evidence type="ECO:0000256" key="3">
    <source>
        <dbReference type="ARBA" id="ARBA00022617"/>
    </source>
</evidence>
<dbReference type="GeneID" id="43646906"/>
<dbReference type="InterPro" id="IPR017972">
    <property type="entry name" value="Cyt_P450_CS"/>
</dbReference>
<dbReference type="PROSITE" id="PS00086">
    <property type="entry name" value="CYTOCHROME_P450"/>
    <property type="match status" value="1"/>
</dbReference>
<organism evidence="10 11">
    <name type="scientific">Aspergillus pseudotamarii</name>
    <dbReference type="NCBI Taxonomy" id="132259"/>
    <lineage>
        <taxon>Eukaryota</taxon>
        <taxon>Fungi</taxon>
        <taxon>Dikarya</taxon>
        <taxon>Ascomycota</taxon>
        <taxon>Pezizomycotina</taxon>
        <taxon>Eurotiomycetes</taxon>
        <taxon>Eurotiomycetidae</taxon>
        <taxon>Eurotiales</taxon>
        <taxon>Aspergillaceae</taxon>
        <taxon>Aspergillus</taxon>
        <taxon>Aspergillus subgen. Circumdati</taxon>
    </lineage>
</organism>
<dbReference type="Pfam" id="PF00067">
    <property type="entry name" value="p450"/>
    <property type="match status" value="1"/>
</dbReference>
<dbReference type="GO" id="GO:0045122">
    <property type="term" value="P:aflatoxin biosynthetic process"/>
    <property type="evidence" value="ECO:0007669"/>
    <property type="project" value="UniProtKB-ARBA"/>
</dbReference>
<evidence type="ECO:0000256" key="2">
    <source>
        <dbReference type="ARBA" id="ARBA00010617"/>
    </source>
</evidence>
<sequence length="490" mass="56893">MSLLAWIISLVLSYPILRAIYNLTLHPLREFPGPILASCSPIPHFYWIYRGIFHSKILNLHKKYGSVVRVSPNILLYNSAQAWKDICGHRKIGDLSFEKDPEWYPIGPSGVSIVNAMEADHSRMRRLLSHAFSEQALREQEPLLQSYIDLLIRRLHEHSTSTAARVDMTQWFNYTTFDIIGDLSFGESFDCLKTRKYHPWIEFTFRSFKASALMRPFLALLPPWLFELLLPRRLQRMIEDNFYICQEKVARRVKLQTSRPDFISYILKHNDNDKRRMSRDEIDVNMALIIVAGSETIATLLSGCTFFLLRHPEVYRRVTTEIRTSFSCYEDINFLSAANLPYLNAVLEECLRMYPPVPSVLPRKVPSGGAMIDGRFVPAGTTVSMAYLSAFRSETNFAEPDSFLPERWLDKESPRFAADKREVLQPFSYGPRNCLGKNLAYAEMRLIAAKLWWSFDIKAVEDIEGWMDQQRSYAIWEKYPLMVKLTAVER</sequence>
<dbReference type="FunFam" id="1.10.630.10:FF:000047">
    <property type="entry name" value="Cytochrome P450 monooxygenase"/>
    <property type="match status" value="1"/>
</dbReference>
<dbReference type="PRINTS" id="PR00463">
    <property type="entry name" value="EP450I"/>
</dbReference>
<evidence type="ECO:0000256" key="4">
    <source>
        <dbReference type="ARBA" id="ARBA00022723"/>
    </source>
</evidence>
<dbReference type="OrthoDB" id="1470350at2759"/>
<dbReference type="InterPro" id="IPR002401">
    <property type="entry name" value="Cyt_P450_E_grp-I"/>
</dbReference>